<evidence type="ECO:0008006" key="4">
    <source>
        <dbReference type="Google" id="ProtNLM"/>
    </source>
</evidence>
<feature type="coiled-coil region" evidence="1">
    <location>
        <begin position="455"/>
        <end position="522"/>
    </location>
</feature>
<sequence>MAGMKFNADIDLKNIVKLRQEIDKLKKSLIEIASVPNSDAAIKQLESEIDRATKKLSEYKDSYAKLQKIKYDIDSSNSTVKRVKEETSALQSTNKWIIANTESVKEADRQIKQLKKDFSALSDEEKVGDTGTAKIRQIQQLAAQRLVEEEAVRKTIKAQKDQIIQSNAEEGSITALRKQLILLIKDYDDLGRVRRGGDAGKALLTQISNVQKELNAAEQASGRFQRNVGNYASAWNGLGNSVQQVARELPSLAVSAKTFFLAISNNLPILVDEIAKARKEYANFKAELKAGNKDVKAVAPVWQQLTRSILSWQTALVVGLTLLSVYGKDVIKWIGSLGKAEEAIKNLYTAQRDLYNVTSTGIEQSSKEITKLNSLYKIATDVTRTTKERNDAVKELKRSFPSHLKNLSDESIKNGEVAKSIKEQTRQIIANAKASVAADQIAKNWYKSFQAGVAKNIALLQKQRLEQNLLIAEQRKEEYSTINNPGAYDWASKQVDLIKESIEETDKEIKKQEALQDSYQKSSQSLEKLVTVAGLGGKYEDPDKNYNSILDQQKKIADLLDKQALERKRREEDLENQAFQARINTMEEGEAKIRAQRALDNKKEIQDLKRQREDYIRTEIEYQKKVFDEQEELKAKKIKGYKKKTFDSTSVSVDTSVLDSINQDILKGQANDVAKYYKEVLAKYQDYTAQRIAIEKQFLNDEKKLRDGLAKAKSDSEKKQYEDALKELDKQRKKTIDSISKSEIEDSGIWKMLMGDVDALPTDTLEKLLSDAEQLVKSTNLSATDMKAMMDTINSARQNLVARNPFKTLKEEYEKYQKAIKKGDKQGAFTSWSNVEQASESIKSNISTLGASLSSLGTTFSDELGEGIQKAVDIINDGITAFEVFGKTGEKSAGDTVKGISGIVGIITTLVGTVMNAFDSTKAEQERNIEYQRRQEGYWDSINYQVERYLELLKEAAGNDYFATATQSLTTLEKAREKAYKDIVKSMPVGDVDYTTFGLAQLFNYGKFSHAMTEYAFGGPQAKEIFDFIQANGGYDLENKLISEEAIWAMKSNADIWSKLPEWLQQAIDKFVEFNDQTKELEETLNEDLFQTTSQGLEEAILEGLKGGKRGIADFGEDFEEIMRNALLQSFVIDQLRGKAQEFYKKYTLLADSDENGKLDLTAEEISDLRKDWNDIIRAATEEAKNIDAIVGGSSSSSQEASKKVSASVTQDSIDEVSGRFTALQIAGEEIKNQNQLQTMSILELRADMLPIIANTTGIKDIASETRDLLRLSYEAIVDIRDNTNVIVKPIQQMALDIAEVKRNTSKL</sequence>
<evidence type="ECO:0000256" key="1">
    <source>
        <dbReference type="SAM" id="Coils"/>
    </source>
</evidence>
<accession>A0A5M5M7P5</accession>
<reference evidence="2 3" key="1">
    <citation type="journal article" date="2019" name="Nat. Med.">
        <title>A library of human gut bacterial isolates paired with longitudinal multiomics data enables mechanistic microbiome research.</title>
        <authorList>
            <person name="Poyet M."/>
            <person name="Groussin M."/>
            <person name="Gibbons S.M."/>
            <person name="Avila-Pacheco J."/>
            <person name="Jiang X."/>
            <person name="Kearney S.M."/>
            <person name="Perrotta A.R."/>
            <person name="Berdy B."/>
            <person name="Zhao S."/>
            <person name="Lieberman T.D."/>
            <person name="Swanson P.K."/>
            <person name="Smith M."/>
            <person name="Roesemann S."/>
            <person name="Alexander J.E."/>
            <person name="Rich S.A."/>
            <person name="Livny J."/>
            <person name="Vlamakis H."/>
            <person name="Clish C."/>
            <person name="Bullock K."/>
            <person name="Deik A."/>
            <person name="Scott J."/>
            <person name="Pierce K.A."/>
            <person name="Xavier R.J."/>
            <person name="Alm E.J."/>
        </authorList>
    </citation>
    <scope>NUCLEOTIDE SEQUENCE [LARGE SCALE GENOMIC DNA]</scope>
    <source>
        <strain evidence="2 3">BIOML-A41</strain>
    </source>
</reference>
<feature type="coiled-coil region" evidence="1">
    <location>
        <begin position="711"/>
        <end position="738"/>
    </location>
</feature>
<organism evidence="2 3">
    <name type="scientific">Bacteroides ovatus</name>
    <dbReference type="NCBI Taxonomy" id="28116"/>
    <lineage>
        <taxon>Bacteria</taxon>
        <taxon>Pseudomonadati</taxon>
        <taxon>Bacteroidota</taxon>
        <taxon>Bacteroidia</taxon>
        <taxon>Bacteroidales</taxon>
        <taxon>Bacteroidaceae</taxon>
        <taxon>Bacteroides</taxon>
    </lineage>
</organism>
<feature type="coiled-coil region" evidence="1">
    <location>
        <begin position="200"/>
        <end position="227"/>
    </location>
</feature>
<dbReference type="EMBL" id="VWGP01000005">
    <property type="protein sequence ID" value="KAA4538479.1"/>
    <property type="molecule type" value="Genomic_DNA"/>
</dbReference>
<evidence type="ECO:0000313" key="2">
    <source>
        <dbReference type="EMBL" id="KAA4538479.1"/>
    </source>
</evidence>
<comment type="caution">
    <text evidence="2">The sequence shown here is derived from an EMBL/GenBank/DDBJ whole genome shotgun (WGS) entry which is preliminary data.</text>
</comment>
<feature type="coiled-coil region" evidence="1">
    <location>
        <begin position="97"/>
        <end position="124"/>
    </location>
</feature>
<gene>
    <name evidence="2" type="ORF">F3B85_09590</name>
</gene>
<keyword evidence="1" id="KW-0175">Coiled coil</keyword>
<feature type="coiled-coil region" evidence="1">
    <location>
        <begin position="35"/>
        <end position="69"/>
    </location>
</feature>
<dbReference type="RefSeq" id="WP_130060884.1">
    <property type="nucleotide sequence ID" value="NZ_RCXR01000007.1"/>
</dbReference>
<feature type="coiled-coil region" evidence="1">
    <location>
        <begin position="562"/>
        <end position="625"/>
    </location>
</feature>
<proteinExistence type="predicted"/>
<evidence type="ECO:0000313" key="3">
    <source>
        <dbReference type="Proteomes" id="UP000478493"/>
    </source>
</evidence>
<protein>
    <recommendedName>
        <fullName evidence="4">Phage tail tape measure protein</fullName>
    </recommendedName>
</protein>
<name>A0A5M5M7P5_BACOV</name>
<dbReference type="Proteomes" id="UP000478493">
    <property type="component" value="Unassembled WGS sequence"/>
</dbReference>